<dbReference type="Proteomes" id="UP000824469">
    <property type="component" value="Unassembled WGS sequence"/>
</dbReference>
<protein>
    <submittedName>
        <fullName evidence="2">Uncharacterized protein</fullName>
    </submittedName>
</protein>
<keyword evidence="1" id="KW-0812">Transmembrane</keyword>
<evidence type="ECO:0000313" key="3">
    <source>
        <dbReference type="Proteomes" id="UP000824469"/>
    </source>
</evidence>
<feature type="non-terminal residue" evidence="2">
    <location>
        <position position="67"/>
    </location>
</feature>
<dbReference type="AlphaFoldDB" id="A0AA38LLF5"/>
<accession>A0AA38LLF5</accession>
<feature type="transmembrane region" description="Helical" evidence="1">
    <location>
        <begin position="36"/>
        <end position="53"/>
    </location>
</feature>
<reference evidence="2 3" key="1">
    <citation type="journal article" date="2021" name="Nat. Plants">
        <title>The Taxus genome provides insights into paclitaxel biosynthesis.</title>
        <authorList>
            <person name="Xiong X."/>
            <person name="Gou J."/>
            <person name="Liao Q."/>
            <person name="Li Y."/>
            <person name="Zhou Q."/>
            <person name="Bi G."/>
            <person name="Li C."/>
            <person name="Du R."/>
            <person name="Wang X."/>
            <person name="Sun T."/>
            <person name="Guo L."/>
            <person name="Liang H."/>
            <person name="Lu P."/>
            <person name="Wu Y."/>
            <person name="Zhang Z."/>
            <person name="Ro D.K."/>
            <person name="Shang Y."/>
            <person name="Huang S."/>
            <person name="Yan J."/>
        </authorList>
    </citation>
    <scope>NUCLEOTIDE SEQUENCE [LARGE SCALE GENOMIC DNA]</scope>
    <source>
        <strain evidence="2">Ta-2019</strain>
    </source>
</reference>
<sequence length="67" mass="7541">MGSAFQIDIMDLKDRLIGSLDTPFAGAVLFGVHVDWHIVVEVLLVAVIGFLLFQKSYQPEKRPLTRK</sequence>
<name>A0AA38LLF5_TAXCH</name>
<keyword evidence="1" id="KW-1133">Transmembrane helix</keyword>
<keyword evidence="3" id="KW-1185">Reference proteome</keyword>
<organism evidence="2 3">
    <name type="scientific">Taxus chinensis</name>
    <name type="common">Chinese yew</name>
    <name type="synonym">Taxus wallichiana var. chinensis</name>
    <dbReference type="NCBI Taxonomy" id="29808"/>
    <lineage>
        <taxon>Eukaryota</taxon>
        <taxon>Viridiplantae</taxon>
        <taxon>Streptophyta</taxon>
        <taxon>Embryophyta</taxon>
        <taxon>Tracheophyta</taxon>
        <taxon>Spermatophyta</taxon>
        <taxon>Pinopsida</taxon>
        <taxon>Pinidae</taxon>
        <taxon>Conifers II</taxon>
        <taxon>Cupressales</taxon>
        <taxon>Taxaceae</taxon>
        <taxon>Taxus</taxon>
    </lineage>
</organism>
<dbReference type="EMBL" id="JAHRHJ020000001">
    <property type="protein sequence ID" value="KAH9329178.1"/>
    <property type="molecule type" value="Genomic_DNA"/>
</dbReference>
<evidence type="ECO:0000256" key="1">
    <source>
        <dbReference type="SAM" id="Phobius"/>
    </source>
</evidence>
<gene>
    <name evidence="2" type="ORF">KI387_001286</name>
</gene>
<keyword evidence="1" id="KW-0472">Membrane</keyword>
<comment type="caution">
    <text evidence="2">The sequence shown here is derived from an EMBL/GenBank/DDBJ whole genome shotgun (WGS) entry which is preliminary data.</text>
</comment>
<evidence type="ECO:0000313" key="2">
    <source>
        <dbReference type="EMBL" id="KAH9329178.1"/>
    </source>
</evidence>
<proteinExistence type="predicted"/>